<dbReference type="Proteomes" id="UP000735302">
    <property type="component" value="Unassembled WGS sequence"/>
</dbReference>
<comment type="caution">
    <text evidence="2">The sequence shown here is derived from an EMBL/GenBank/DDBJ whole genome shotgun (WGS) entry which is preliminary data.</text>
</comment>
<dbReference type="AlphaFoldDB" id="A0AAV3ZPK9"/>
<evidence type="ECO:0000313" key="2">
    <source>
        <dbReference type="EMBL" id="GFN97094.1"/>
    </source>
</evidence>
<feature type="region of interest" description="Disordered" evidence="1">
    <location>
        <begin position="57"/>
        <end position="79"/>
    </location>
</feature>
<sequence>MTAKILDIPTATPSAHDVEGLVSSGELEEYMPSLTPSDGLVSPAENHRVAQRIKEIKRRRREADDAQTSQAKGWWKEVT</sequence>
<protein>
    <submittedName>
        <fullName evidence="2">Uncharacterized protein</fullName>
    </submittedName>
</protein>
<accession>A0AAV3ZPK9</accession>
<gene>
    <name evidence="2" type="ORF">PoB_002360000</name>
</gene>
<reference evidence="2 3" key="1">
    <citation type="journal article" date="2021" name="Elife">
        <title>Chloroplast acquisition without the gene transfer in kleptoplastic sea slugs, Plakobranchus ocellatus.</title>
        <authorList>
            <person name="Maeda T."/>
            <person name="Takahashi S."/>
            <person name="Yoshida T."/>
            <person name="Shimamura S."/>
            <person name="Takaki Y."/>
            <person name="Nagai Y."/>
            <person name="Toyoda A."/>
            <person name="Suzuki Y."/>
            <person name="Arimoto A."/>
            <person name="Ishii H."/>
            <person name="Satoh N."/>
            <person name="Nishiyama T."/>
            <person name="Hasebe M."/>
            <person name="Maruyama T."/>
            <person name="Minagawa J."/>
            <person name="Obokata J."/>
            <person name="Shigenobu S."/>
        </authorList>
    </citation>
    <scope>NUCLEOTIDE SEQUENCE [LARGE SCALE GENOMIC DNA]</scope>
</reference>
<organism evidence="2 3">
    <name type="scientific">Plakobranchus ocellatus</name>
    <dbReference type="NCBI Taxonomy" id="259542"/>
    <lineage>
        <taxon>Eukaryota</taxon>
        <taxon>Metazoa</taxon>
        <taxon>Spiralia</taxon>
        <taxon>Lophotrochozoa</taxon>
        <taxon>Mollusca</taxon>
        <taxon>Gastropoda</taxon>
        <taxon>Heterobranchia</taxon>
        <taxon>Euthyneura</taxon>
        <taxon>Panpulmonata</taxon>
        <taxon>Sacoglossa</taxon>
        <taxon>Placobranchoidea</taxon>
        <taxon>Plakobranchidae</taxon>
        <taxon>Plakobranchus</taxon>
    </lineage>
</organism>
<dbReference type="EMBL" id="BLXT01002730">
    <property type="protein sequence ID" value="GFN97094.1"/>
    <property type="molecule type" value="Genomic_DNA"/>
</dbReference>
<evidence type="ECO:0000313" key="3">
    <source>
        <dbReference type="Proteomes" id="UP000735302"/>
    </source>
</evidence>
<name>A0AAV3ZPK9_9GAST</name>
<proteinExistence type="predicted"/>
<keyword evidence="3" id="KW-1185">Reference proteome</keyword>
<evidence type="ECO:0000256" key="1">
    <source>
        <dbReference type="SAM" id="MobiDB-lite"/>
    </source>
</evidence>